<name>A0A645JMS7_9ZZZZ</name>
<accession>A0A645JMS7</accession>
<protein>
    <submittedName>
        <fullName evidence="1">Uncharacterized protein</fullName>
    </submittedName>
</protein>
<reference evidence="1" key="1">
    <citation type="submission" date="2019-08" db="EMBL/GenBank/DDBJ databases">
        <authorList>
            <person name="Kucharzyk K."/>
            <person name="Murdoch R.W."/>
            <person name="Higgins S."/>
            <person name="Loffler F."/>
        </authorList>
    </citation>
    <scope>NUCLEOTIDE SEQUENCE</scope>
</reference>
<gene>
    <name evidence="1" type="ORF">SDC9_211830</name>
</gene>
<proteinExistence type="predicted"/>
<dbReference type="EMBL" id="VSSQ01144419">
    <property type="protein sequence ID" value="MPN64059.1"/>
    <property type="molecule type" value="Genomic_DNA"/>
</dbReference>
<dbReference type="AlphaFoldDB" id="A0A645JMS7"/>
<organism evidence="1">
    <name type="scientific">bioreactor metagenome</name>
    <dbReference type="NCBI Taxonomy" id="1076179"/>
    <lineage>
        <taxon>unclassified sequences</taxon>
        <taxon>metagenomes</taxon>
        <taxon>ecological metagenomes</taxon>
    </lineage>
</organism>
<evidence type="ECO:0000313" key="1">
    <source>
        <dbReference type="EMBL" id="MPN64059.1"/>
    </source>
</evidence>
<comment type="caution">
    <text evidence="1">The sequence shown here is derived from an EMBL/GenBank/DDBJ whole genome shotgun (WGS) entry which is preliminary data.</text>
</comment>
<sequence length="140" mass="14619">MVLSSTGKIPFLAPASIAIFAIANRSSIERWFMPSPTNSIDLYNAPSTPILPIMCKIISLPLIHLAGLPVSTNLIALGTLNHASPVAIPIAISVEPTPVEKAPNAPYVHVWLSAPIITSPGATIPFSGRSACSMPISPTS</sequence>